<gene>
    <name evidence="9" type="ORF">C6P11_01100</name>
</gene>
<dbReference type="InterPro" id="IPR001127">
    <property type="entry name" value="PTS_EIIA_1_perm"/>
</dbReference>
<dbReference type="Pfam" id="PF00358">
    <property type="entry name" value="PTS_EIIA_1"/>
    <property type="match status" value="1"/>
</dbReference>
<keyword evidence="3" id="KW-0813">Transport</keyword>
<evidence type="ECO:0000256" key="7">
    <source>
        <dbReference type="ARBA" id="ARBA00022777"/>
    </source>
</evidence>
<protein>
    <submittedName>
        <fullName evidence="9">PTS sugar transporter subunit IIA</fullName>
    </submittedName>
</protein>
<keyword evidence="7" id="KW-0418">Kinase</keyword>
<dbReference type="EMBL" id="PVSN01000007">
    <property type="protein sequence ID" value="TGE75758.1"/>
    <property type="molecule type" value="Genomic_DNA"/>
</dbReference>
<dbReference type="GO" id="GO:0005886">
    <property type="term" value="C:plasma membrane"/>
    <property type="evidence" value="ECO:0007669"/>
    <property type="project" value="UniProtKB-SubCell"/>
</dbReference>
<evidence type="ECO:0000259" key="8">
    <source>
        <dbReference type="PROSITE" id="PS51093"/>
    </source>
</evidence>
<keyword evidence="4 9" id="KW-0762">Sugar transport</keyword>
<dbReference type="GO" id="GO:0009401">
    <property type="term" value="P:phosphoenolpyruvate-dependent sugar phosphotransferase system"/>
    <property type="evidence" value="ECO:0007669"/>
    <property type="project" value="UniProtKB-KW"/>
</dbReference>
<dbReference type="RefSeq" id="WP_135518054.1">
    <property type="nucleotide sequence ID" value="NZ_PVSN01000007.1"/>
</dbReference>
<dbReference type="SUPFAM" id="SSF51261">
    <property type="entry name" value="Duplicated hybrid motif"/>
    <property type="match status" value="1"/>
</dbReference>
<evidence type="ECO:0000256" key="2">
    <source>
        <dbReference type="ARBA" id="ARBA00004651"/>
    </source>
</evidence>
<evidence type="ECO:0000256" key="3">
    <source>
        <dbReference type="ARBA" id="ARBA00022448"/>
    </source>
</evidence>
<dbReference type="PANTHER" id="PTHR45008:SF1">
    <property type="entry name" value="PTS SYSTEM GLUCOSE-SPECIFIC EIIA COMPONENT"/>
    <property type="match status" value="1"/>
</dbReference>
<keyword evidence="5" id="KW-0808">Transferase</keyword>
<keyword evidence="6" id="KW-0598">Phosphotransferase system</keyword>
<accession>A0A4Z0S5D2</accession>
<dbReference type="Gene3D" id="2.70.70.10">
    <property type="entry name" value="Glucose Permease (Domain IIA)"/>
    <property type="match status" value="1"/>
</dbReference>
<dbReference type="GO" id="GO:0016301">
    <property type="term" value="F:kinase activity"/>
    <property type="evidence" value="ECO:0007669"/>
    <property type="project" value="UniProtKB-KW"/>
</dbReference>
<evidence type="ECO:0000256" key="6">
    <source>
        <dbReference type="ARBA" id="ARBA00022683"/>
    </source>
</evidence>
<dbReference type="GO" id="GO:0005737">
    <property type="term" value="C:cytoplasm"/>
    <property type="evidence" value="ECO:0007669"/>
    <property type="project" value="UniProtKB-SubCell"/>
</dbReference>
<organism evidence="9 10">
    <name type="scientific">Weissella confusa</name>
    <name type="common">Lactobacillus confusus</name>
    <dbReference type="NCBI Taxonomy" id="1583"/>
    <lineage>
        <taxon>Bacteria</taxon>
        <taxon>Bacillati</taxon>
        <taxon>Bacillota</taxon>
        <taxon>Bacilli</taxon>
        <taxon>Lactobacillales</taxon>
        <taxon>Lactobacillaceae</taxon>
        <taxon>Weissella</taxon>
    </lineage>
</organism>
<name>A0A4Z0S5D2_WEICO</name>
<proteinExistence type="predicted"/>
<dbReference type="PROSITE" id="PS00371">
    <property type="entry name" value="PTS_EIIA_TYPE_1_HIS"/>
    <property type="match status" value="1"/>
</dbReference>
<sequence length="164" mass="17077">MFGFGKKKTAVLDQRLYTPVMGQVIELEDVSDPVFAGGMMGDGFAVEPTGNEIVAPVSGEVTMVQGHAVGFKRADGLEILLHMGIDTVSLDGSPFKITVSVGDVVQGGDVIATADWAQVDAAGLPKTTMVLITNTADKLASMTMVFQEEAATNAGEEIATAKAK</sequence>
<evidence type="ECO:0000256" key="1">
    <source>
        <dbReference type="ARBA" id="ARBA00004496"/>
    </source>
</evidence>
<dbReference type="AlphaFoldDB" id="A0A4Z0S5D2"/>
<reference evidence="9 10" key="1">
    <citation type="submission" date="2018-03" db="EMBL/GenBank/DDBJ databases">
        <title>Genome sequencing of Weissella confusa isolates.</title>
        <authorList>
            <person name="Kajala I."/>
            <person name="Baruah R."/>
            <person name="Bergsveinson J."/>
            <person name="Juvonen R."/>
            <person name="Ziola B."/>
        </authorList>
    </citation>
    <scope>NUCLEOTIDE SEQUENCE [LARGE SCALE GENOMIC DNA]</scope>
    <source>
        <strain evidence="9 10">VTT E-062653</strain>
    </source>
</reference>
<dbReference type="InterPro" id="IPR011055">
    <property type="entry name" value="Dup_hybrid_motif"/>
</dbReference>
<comment type="caution">
    <text evidence="9">The sequence shown here is derived from an EMBL/GenBank/DDBJ whole genome shotgun (WGS) entry which is preliminary data.</text>
</comment>
<dbReference type="PANTHER" id="PTHR45008">
    <property type="entry name" value="PTS SYSTEM GLUCOSE-SPECIFIC EIIA COMPONENT"/>
    <property type="match status" value="1"/>
</dbReference>
<evidence type="ECO:0000256" key="4">
    <source>
        <dbReference type="ARBA" id="ARBA00022597"/>
    </source>
</evidence>
<evidence type="ECO:0000256" key="5">
    <source>
        <dbReference type="ARBA" id="ARBA00022679"/>
    </source>
</evidence>
<dbReference type="InterPro" id="IPR050890">
    <property type="entry name" value="PTS_EIIA_component"/>
</dbReference>
<dbReference type="Proteomes" id="UP000297646">
    <property type="component" value="Unassembled WGS sequence"/>
</dbReference>
<dbReference type="FunFam" id="2.70.70.10:FF:000001">
    <property type="entry name" value="PTS system glucose-specific IIA component"/>
    <property type="match status" value="1"/>
</dbReference>
<dbReference type="PROSITE" id="PS51093">
    <property type="entry name" value="PTS_EIIA_TYPE_1"/>
    <property type="match status" value="1"/>
</dbReference>
<comment type="subcellular location">
    <subcellularLocation>
        <location evidence="2">Cell membrane</location>
        <topology evidence="2">Multi-pass membrane protein</topology>
    </subcellularLocation>
    <subcellularLocation>
        <location evidence="1">Cytoplasm</location>
    </subcellularLocation>
</comment>
<evidence type="ECO:0000313" key="10">
    <source>
        <dbReference type="Proteomes" id="UP000297646"/>
    </source>
</evidence>
<evidence type="ECO:0000313" key="9">
    <source>
        <dbReference type="EMBL" id="TGE75758.1"/>
    </source>
</evidence>
<dbReference type="OrthoDB" id="9769191at2"/>
<feature type="domain" description="PTS EIIA type-1" evidence="8">
    <location>
        <begin position="32"/>
        <end position="134"/>
    </location>
</feature>